<accession>A0A1I0QKB9</accession>
<organism evidence="2 3">
    <name type="scientific">Chryseobacterium wanjuense</name>
    <dbReference type="NCBI Taxonomy" id="356305"/>
    <lineage>
        <taxon>Bacteria</taxon>
        <taxon>Pseudomonadati</taxon>
        <taxon>Bacteroidota</taxon>
        <taxon>Flavobacteriia</taxon>
        <taxon>Flavobacteriales</taxon>
        <taxon>Weeksellaceae</taxon>
        <taxon>Chryseobacterium group</taxon>
        <taxon>Chryseobacterium</taxon>
    </lineage>
</organism>
<dbReference type="RefSeq" id="WP_089791933.1">
    <property type="nucleotide sequence ID" value="NZ_FOIU01000001.1"/>
</dbReference>
<keyword evidence="3" id="KW-1185">Reference proteome</keyword>
<gene>
    <name evidence="2" type="ORF">SAMN05421841_1969</name>
</gene>
<evidence type="ECO:0000313" key="2">
    <source>
        <dbReference type="EMBL" id="SEW27587.1"/>
    </source>
</evidence>
<evidence type="ECO:0000313" key="3">
    <source>
        <dbReference type="Proteomes" id="UP000199469"/>
    </source>
</evidence>
<dbReference type="Proteomes" id="UP000199469">
    <property type="component" value="Unassembled WGS sequence"/>
</dbReference>
<dbReference type="STRING" id="356305.SAMN05421841_1969"/>
<reference evidence="3" key="1">
    <citation type="submission" date="2016-10" db="EMBL/GenBank/DDBJ databases">
        <authorList>
            <person name="Varghese N."/>
            <person name="Submissions S."/>
        </authorList>
    </citation>
    <scope>NUCLEOTIDE SEQUENCE [LARGE SCALE GENOMIC DNA]</scope>
    <source>
        <strain evidence="3">DSM 17724</strain>
    </source>
</reference>
<name>A0A1I0QKB9_9FLAO</name>
<feature type="compositionally biased region" description="Polar residues" evidence="1">
    <location>
        <begin position="1"/>
        <end position="40"/>
    </location>
</feature>
<dbReference type="EMBL" id="FOIU01000001">
    <property type="protein sequence ID" value="SEW27587.1"/>
    <property type="molecule type" value="Genomic_DNA"/>
</dbReference>
<evidence type="ECO:0000256" key="1">
    <source>
        <dbReference type="SAM" id="MobiDB-lite"/>
    </source>
</evidence>
<feature type="compositionally biased region" description="Basic and acidic residues" evidence="1">
    <location>
        <begin position="62"/>
        <end position="74"/>
    </location>
</feature>
<proteinExistence type="predicted"/>
<protein>
    <submittedName>
        <fullName evidence="2">Uncharacterized protein</fullName>
    </submittedName>
</protein>
<feature type="region of interest" description="Disordered" evidence="1">
    <location>
        <begin position="1"/>
        <end position="74"/>
    </location>
</feature>
<dbReference type="AlphaFoldDB" id="A0A1I0QKB9"/>
<sequence length="74" mass="7953">MEEQDNVTNEPVQTQEGDLNTNEPINANGSTENLISNNGSTPTAPVDPPPTTSPQGAGEIIKPTERIEKNPKKR</sequence>